<keyword evidence="4" id="KW-0444">Lipid biosynthesis</keyword>
<feature type="chain" id="PRO_5034612706" description="Ethanolaminephosphotransferase 1" evidence="8">
    <location>
        <begin position="19"/>
        <end position="492"/>
    </location>
</feature>
<feature type="transmembrane region" description="Helical" evidence="7">
    <location>
        <begin position="237"/>
        <end position="261"/>
    </location>
</feature>
<feature type="transmembrane region" description="Helical" evidence="7">
    <location>
        <begin position="170"/>
        <end position="190"/>
    </location>
</feature>
<keyword evidence="3 7" id="KW-0472">Membrane</keyword>
<evidence type="ECO:0000256" key="7">
    <source>
        <dbReference type="SAM" id="Phobius"/>
    </source>
</evidence>
<comment type="pathway">
    <text evidence="6">Phospholipid metabolism.</text>
</comment>
<protein>
    <recommendedName>
        <fullName evidence="11">Ethanolaminephosphotransferase 1</fullName>
    </recommendedName>
</protein>
<feature type="transmembrane region" description="Helical" evidence="7">
    <location>
        <begin position="330"/>
        <end position="355"/>
    </location>
</feature>
<dbReference type="Proteomes" id="UP000694420">
    <property type="component" value="Unplaced"/>
</dbReference>
<feature type="transmembrane region" description="Helical" evidence="7">
    <location>
        <begin position="303"/>
        <end position="324"/>
    </location>
</feature>
<dbReference type="GO" id="GO:0006646">
    <property type="term" value="P:phosphatidylethanolamine biosynthetic process"/>
    <property type="evidence" value="ECO:0007669"/>
    <property type="project" value="TreeGrafter"/>
</dbReference>
<evidence type="ECO:0000256" key="2">
    <source>
        <dbReference type="ARBA" id="ARBA00010441"/>
    </source>
</evidence>
<dbReference type="GO" id="GO:0004307">
    <property type="term" value="F:ethanolaminephosphotransferase activity"/>
    <property type="evidence" value="ECO:0007669"/>
    <property type="project" value="TreeGrafter"/>
</dbReference>
<name>A0A8C6YYW3_NOTPE</name>
<feature type="transmembrane region" description="Helical" evidence="7">
    <location>
        <begin position="273"/>
        <end position="291"/>
    </location>
</feature>
<dbReference type="InterPro" id="IPR043130">
    <property type="entry name" value="CDP-OH_PTrfase_TM_dom"/>
</dbReference>
<proteinExistence type="inferred from homology"/>
<keyword evidence="7" id="KW-0812">Transmembrane</keyword>
<comment type="subcellular location">
    <subcellularLocation>
        <location evidence="1">Membrane</location>
    </subcellularLocation>
</comment>
<evidence type="ECO:0000256" key="3">
    <source>
        <dbReference type="ARBA" id="ARBA00023136"/>
    </source>
</evidence>
<feature type="transmembrane region" description="Helical" evidence="7">
    <location>
        <begin position="38"/>
        <end position="61"/>
    </location>
</feature>
<evidence type="ECO:0008006" key="11">
    <source>
        <dbReference type="Google" id="ProtNLM"/>
    </source>
</evidence>
<sequence>MLCFTCLLLSSQYSAVDTNPLSVYVMQPLWDKIIKIVPLWIAPNVLTFSGFVMVLVNYFLLTFYDWDYTASGKYPRVVIFQNYRAAYVIDLNDNGKQARRTQSSSPLGELFDHGLDSWATSIFVLSFFSVCSRDNGKTGVSVYTMYLYLSIVLFNFLCSHWEKYNTGVLFLPWGYDLSQVLIAAYLLTGAVGVEVWHRPFLFGYYITDVLTGYVFLLHKIIVFIYRARLKKTLKIGSLYEGLLPLVSPLLLFILLTVWVVLSPGNILAKQPRLFLWMVGVAFSNVVCRVIVCQMSGSRAAPLHAFLAPLAIVVCGAATAALPGAAEEAALALLALGATAAHLHYGVCVVSGCLVGSGARTALPAFTLFLRPLPSPCSFTLFLCPLPSPCSFTLFLRPLPLSSSFTLFLRPLPSPSSFALFLRPLPSPCSFALFLCPLPSPCSFTLFLHSLPSSCSFTLFLYPVPLPYSFTLFLSPVLSPCSFILFLCPVPSP</sequence>
<reference evidence="9" key="2">
    <citation type="submission" date="2025-09" db="UniProtKB">
        <authorList>
            <consortium name="Ensembl"/>
        </authorList>
    </citation>
    <scope>IDENTIFICATION</scope>
</reference>
<dbReference type="PANTHER" id="PTHR10414">
    <property type="entry name" value="ETHANOLAMINEPHOSPHOTRANSFERASE"/>
    <property type="match status" value="1"/>
</dbReference>
<evidence type="ECO:0000256" key="4">
    <source>
        <dbReference type="ARBA" id="ARBA00023209"/>
    </source>
</evidence>
<accession>A0A8C6YYW3</accession>
<dbReference type="GO" id="GO:0005789">
    <property type="term" value="C:endoplasmic reticulum membrane"/>
    <property type="evidence" value="ECO:0007669"/>
    <property type="project" value="TreeGrafter"/>
</dbReference>
<dbReference type="Ensembl" id="ENSNPET00000005817.1">
    <property type="protein sequence ID" value="ENSNPEP00000005675.1"/>
    <property type="gene ID" value="ENSNPEG00000004289.1"/>
</dbReference>
<comment type="similarity">
    <text evidence="2">Belongs to the CDP-alcohol phosphatidyltransferase class-I family.</text>
</comment>
<keyword evidence="8" id="KW-0732">Signal</keyword>
<organism evidence="9 10">
    <name type="scientific">Nothoprocta perdicaria</name>
    <name type="common">Chilean tinamou</name>
    <name type="synonym">Crypturus perdicarius</name>
    <dbReference type="NCBI Taxonomy" id="30464"/>
    <lineage>
        <taxon>Eukaryota</taxon>
        <taxon>Metazoa</taxon>
        <taxon>Chordata</taxon>
        <taxon>Craniata</taxon>
        <taxon>Vertebrata</taxon>
        <taxon>Euteleostomi</taxon>
        <taxon>Archelosauria</taxon>
        <taxon>Archosauria</taxon>
        <taxon>Dinosauria</taxon>
        <taxon>Saurischia</taxon>
        <taxon>Theropoda</taxon>
        <taxon>Coelurosauria</taxon>
        <taxon>Aves</taxon>
        <taxon>Palaeognathae</taxon>
        <taxon>Tinamiformes</taxon>
        <taxon>Tinamidae</taxon>
        <taxon>Nothoprocta</taxon>
    </lineage>
</organism>
<keyword evidence="4" id="KW-0594">Phospholipid biosynthesis</keyword>
<keyword evidence="5" id="KW-1208">Phospholipid metabolism</keyword>
<dbReference type="PANTHER" id="PTHR10414:SF35">
    <property type="entry name" value="SELENOPROTEIN I"/>
    <property type="match status" value="1"/>
</dbReference>
<evidence type="ECO:0000256" key="6">
    <source>
        <dbReference type="ARBA" id="ARBA00025707"/>
    </source>
</evidence>
<dbReference type="InterPro" id="IPR014472">
    <property type="entry name" value="CHOPT"/>
</dbReference>
<evidence type="ECO:0000313" key="10">
    <source>
        <dbReference type="Proteomes" id="UP000694420"/>
    </source>
</evidence>
<reference evidence="9" key="1">
    <citation type="submission" date="2025-08" db="UniProtKB">
        <authorList>
            <consortium name="Ensembl"/>
        </authorList>
    </citation>
    <scope>IDENTIFICATION</scope>
</reference>
<feature type="transmembrane region" description="Helical" evidence="7">
    <location>
        <begin position="140"/>
        <end position="158"/>
    </location>
</feature>
<keyword evidence="7" id="KW-1133">Transmembrane helix</keyword>
<keyword evidence="4" id="KW-0443">Lipid metabolism</keyword>
<dbReference type="Gene3D" id="1.20.120.1760">
    <property type="match status" value="1"/>
</dbReference>
<dbReference type="Pfam" id="PF01066">
    <property type="entry name" value="CDP-OH_P_transf"/>
    <property type="match status" value="1"/>
</dbReference>
<dbReference type="AlphaFoldDB" id="A0A8C6YYW3"/>
<feature type="signal peptide" evidence="8">
    <location>
        <begin position="1"/>
        <end position="18"/>
    </location>
</feature>
<dbReference type="InterPro" id="IPR000462">
    <property type="entry name" value="CDP-OH_P_trans"/>
</dbReference>
<evidence type="ECO:0000313" key="9">
    <source>
        <dbReference type="Ensembl" id="ENSNPEP00000005675.1"/>
    </source>
</evidence>
<evidence type="ECO:0000256" key="8">
    <source>
        <dbReference type="SAM" id="SignalP"/>
    </source>
</evidence>
<keyword evidence="10" id="KW-1185">Reference proteome</keyword>
<dbReference type="GO" id="GO:0005794">
    <property type="term" value="C:Golgi apparatus"/>
    <property type="evidence" value="ECO:0007669"/>
    <property type="project" value="TreeGrafter"/>
</dbReference>
<feature type="transmembrane region" description="Helical" evidence="7">
    <location>
        <begin position="202"/>
        <end position="225"/>
    </location>
</feature>
<evidence type="ECO:0000256" key="5">
    <source>
        <dbReference type="ARBA" id="ARBA00023264"/>
    </source>
</evidence>
<evidence type="ECO:0000256" key="1">
    <source>
        <dbReference type="ARBA" id="ARBA00004370"/>
    </source>
</evidence>
<feature type="transmembrane region" description="Helical" evidence="7">
    <location>
        <begin position="467"/>
        <end position="487"/>
    </location>
</feature>